<evidence type="ECO:0000313" key="4">
    <source>
        <dbReference type="Proteomes" id="UP000002051"/>
    </source>
</evidence>
<evidence type="ECO:0000313" key="2">
    <source>
        <dbReference type="EMBL" id="RHN48603.1"/>
    </source>
</evidence>
<dbReference type="HOGENOM" id="CLU_2835039_0_0_1"/>
<reference evidence="1 4" key="1">
    <citation type="journal article" date="2011" name="Nature">
        <title>The Medicago genome provides insight into the evolution of rhizobial symbioses.</title>
        <authorList>
            <person name="Young N.D."/>
            <person name="Debelle F."/>
            <person name="Oldroyd G.E."/>
            <person name="Geurts R."/>
            <person name="Cannon S.B."/>
            <person name="Udvardi M.K."/>
            <person name="Benedito V.A."/>
            <person name="Mayer K.F."/>
            <person name="Gouzy J."/>
            <person name="Schoof H."/>
            <person name="Van de Peer Y."/>
            <person name="Proost S."/>
            <person name="Cook D.R."/>
            <person name="Meyers B.C."/>
            <person name="Spannagl M."/>
            <person name="Cheung F."/>
            <person name="De Mita S."/>
            <person name="Krishnakumar V."/>
            <person name="Gundlach H."/>
            <person name="Zhou S."/>
            <person name="Mudge J."/>
            <person name="Bharti A.K."/>
            <person name="Murray J.D."/>
            <person name="Naoumkina M.A."/>
            <person name="Rosen B."/>
            <person name="Silverstein K.A."/>
            <person name="Tang H."/>
            <person name="Rombauts S."/>
            <person name="Zhao P.X."/>
            <person name="Zhou P."/>
            <person name="Barbe V."/>
            <person name="Bardou P."/>
            <person name="Bechner M."/>
            <person name="Bellec A."/>
            <person name="Berger A."/>
            <person name="Berges H."/>
            <person name="Bidwell S."/>
            <person name="Bisseling T."/>
            <person name="Choisne N."/>
            <person name="Couloux A."/>
            <person name="Denny R."/>
            <person name="Deshpande S."/>
            <person name="Dai X."/>
            <person name="Doyle J.J."/>
            <person name="Dudez A.M."/>
            <person name="Farmer A.D."/>
            <person name="Fouteau S."/>
            <person name="Franken C."/>
            <person name="Gibelin C."/>
            <person name="Gish J."/>
            <person name="Goldstein S."/>
            <person name="Gonzalez A.J."/>
            <person name="Green P.J."/>
            <person name="Hallab A."/>
            <person name="Hartog M."/>
            <person name="Hua A."/>
            <person name="Humphray S.J."/>
            <person name="Jeong D.H."/>
            <person name="Jing Y."/>
            <person name="Jocker A."/>
            <person name="Kenton S.M."/>
            <person name="Kim D.J."/>
            <person name="Klee K."/>
            <person name="Lai H."/>
            <person name="Lang C."/>
            <person name="Lin S."/>
            <person name="Macmil S.L."/>
            <person name="Magdelenat G."/>
            <person name="Matthews L."/>
            <person name="McCorrison J."/>
            <person name="Monaghan E.L."/>
            <person name="Mun J.H."/>
            <person name="Najar F.Z."/>
            <person name="Nicholson C."/>
            <person name="Noirot C."/>
            <person name="O'Bleness M."/>
            <person name="Paule C.R."/>
            <person name="Poulain J."/>
            <person name="Prion F."/>
            <person name="Qin B."/>
            <person name="Qu C."/>
            <person name="Retzel E.F."/>
            <person name="Riddle C."/>
            <person name="Sallet E."/>
            <person name="Samain S."/>
            <person name="Samson N."/>
            <person name="Sanders I."/>
            <person name="Saurat O."/>
            <person name="Scarpelli C."/>
            <person name="Schiex T."/>
            <person name="Segurens B."/>
            <person name="Severin A.J."/>
            <person name="Sherrier D.J."/>
            <person name="Shi R."/>
            <person name="Sims S."/>
            <person name="Singer S.R."/>
            <person name="Sinharoy S."/>
            <person name="Sterck L."/>
            <person name="Viollet A."/>
            <person name="Wang B.B."/>
            <person name="Wang K."/>
            <person name="Wang M."/>
            <person name="Wang X."/>
            <person name="Warfsmann J."/>
            <person name="Weissenbach J."/>
            <person name="White D.D."/>
            <person name="White J.D."/>
            <person name="Wiley G.B."/>
            <person name="Wincker P."/>
            <person name="Xing Y."/>
            <person name="Yang L."/>
            <person name="Yao Z."/>
            <person name="Ying F."/>
            <person name="Zhai J."/>
            <person name="Zhou L."/>
            <person name="Zuber A."/>
            <person name="Denarie J."/>
            <person name="Dixon R.A."/>
            <person name="May G.D."/>
            <person name="Schwartz D.C."/>
            <person name="Rogers J."/>
            <person name="Quetier F."/>
            <person name="Town C.D."/>
            <person name="Roe B.A."/>
        </authorList>
    </citation>
    <scope>NUCLEOTIDE SEQUENCE [LARGE SCALE GENOMIC DNA]</scope>
    <source>
        <strain evidence="1">A17</strain>
        <strain evidence="3 4">cv. Jemalong A17</strain>
    </source>
</reference>
<evidence type="ECO:0000313" key="1">
    <source>
        <dbReference type="EMBL" id="KEH24096.1"/>
    </source>
</evidence>
<dbReference type="EMBL" id="PSQE01000007">
    <property type="protein sequence ID" value="RHN48603.1"/>
    <property type="molecule type" value="Genomic_DNA"/>
</dbReference>
<reference evidence="2" key="5">
    <citation type="journal article" date="2018" name="Nat. Plants">
        <title>Whole-genome landscape of Medicago truncatula symbiotic genes.</title>
        <authorList>
            <person name="Pecrix Y."/>
            <person name="Gamas P."/>
            <person name="Carrere S."/>
        </authorList>
    </citation>
    <scope>NUCLEOTIDE SEQUENCE</scope>
    <source>
        <tissue evidence="2">Leaves</tissue>
    </source>
</reference>
<dbReference type="Gramene" id="rna43339">
    <property type="protein sequence ID" value="RHN48603.1"/>
    <property type="gene ID" value="gene43339"/>
</dbReference>
<evidence type="ECO:0000313" key="3">
    <source>
        <dbReference type="EnsemblPlants" id="KEH24096"/>
    </source>
</evidence>
<sequence>MCKWSSPSLNICFRWHAFSLQDSPLQSQLQSIQKHPVMTQRQVEMDPCVLQLLIANNPFLLSWCMN</sequence>
<keyword evidence="4" id="KW-1185">Reference proteome</keyword>
<dbReference type="Proteomes" id="UP000265566">
    <property type="component" value="Chromosome 7"/>
</dbReference>
<gene>
    <name evidence="1" type="ordered locus">MTR_7g103370</name>
    <name evidence="2" type="ORF">MtrunA17_Chr7g0265541</name>
</gene>
<dbReference type="AlphaFoldDB" id="A0A072U3Z7"/>
<reference evidence="1 4" key="2">
    <citation type="journal article" date="2014" name="BMC Genomics">
        <title>An improved genome release (version Mt4.0) for the model legume Medicago truncatula.</title>
        <authorList>
            <person name="Tang H."/>
            <person name="Krishnakumar V."/>
            <person name="Bidwell S."/>
            <person name="Rosen B."/>
            <person name="Chan A."/>
            <person name="Zhou S."/>
            <person name="Gentzbittel L."/>
            <person name="Childs K.L."/>
            <person name="Yandell M."/>
            <person name="Gundlach H."/>
            <person name="Mayer K.F."/>
            <person name="Schwartz D.C."/>
            <person name="Town C.D."/>
        </authorList>
    </citation>
    <scope>GENOME REANNOTATION</scope>
    <source>
        <strain evidence="1">A17</strain>
        <strain evidence="3 4">cv. Jemalong A17</strain>
    </source>
</reference>
<accession>A0A072U3Z7</accession>
<reference evidence="5" key="4">
    <citation type="journal article" date="2018" name="Nat. Plants">
        <title>Whole-genome landscape of Medicago truncatula symbiotic genes.</title>
        <authorList>
            <person name="Pecrix Y."/>
            <person name="Staton S.E."/>
            <person name="Sallet E."/>
            <person name="Lelandais-Briere C."/>
            <person name="Moreau S."/>
            <person name="Carrere S."/>
            <person name="Blein T."/>
            <person name="Jardinaud M.F."/>
            <person name="Latrasse D."/>
            <person name="Zouine M."/>
            <person name="Zahm M."/>
            <person name="Kreplak J."/>
            <person name="Mayjonade B."/>
            <person name="Satge C."/>
            <person name="Perez M."/>
            <person name="Cauet S."/>
            <person name="Marande W."/>
            <person name="Chantry-Darmon C."/>
            <person name="Lopez-Roques C."/>
            <person name="Bouchez O."/>
            <person name="Berard A."/>
            <person name="Debelle F."/>
            <person name="Munos S."/>
            <person name="Bendahmane A."/>
            <person name="Berges H."/>
            <person name="Niebel A."/>
            <person name="Buitink J."/>
            <person name="Frugier F."/>
            <person name="Benhamed M."/>
            <person name="Crespi M."/>
            <person name="Gouzy J."/>
            <person name="Gamas P."/>
        </authorList>
    </citation>
    <scope>NUCLEOTIDE SEQUENCE [LARGE SCALE GENOMIC DNA]</scope>
    <source>
        <strain evidence="5">cv. Jemalong A17</strain>
    </source>
</reference>
<dbReference type="EMBL" id="CM001223">
    <property type="protein sequence ID" value="KEH24096.1"/>
    <property type="molecule type" value="Genomic_DNA"/>
</dbReference>
<organism evidence="1 4">
    <name type="scientific">Medicago truncatula</name>
    <name type="common">Barrel medic</name>
    <name type="synonym">Medicago tribuloides</name>
    <dbReference type="NCBI Taxonomy" id="3880"/>
    <lineage>
        <taxon>Eukaryota</taxon>
        <taxon>Viridiplantae</taxon>
        <taxon>Streptophyta</taxon>
        <taxon>Embryophyta</taxon>
        <taxon>Tracheophyta</taxon>
        <taxon>Spermatophyta</taxon>
        <taxon>Magnoliopsida</taxon>
        <taxon>eudicotyledons</taxon>
        <taxon>Gunneridae</taxon>
        <taxon>Pentapetalae</taxon>
        <taxon>rosids</taxon>
        <taxon>fabids</taxon>
        <taxon>Fabales</taxon>
        <taxon>Fabaceae</taxon>
        <taxon>Papilionoideae</taxon>
        <taxon>50 kb inversion clade</taxon>
        <taxon>NPAAA clade</taxon>
        <taxon>Hologalegina</taxon>
        <taxon>IRL clade</taxon>
        <taxon>Trifolieae</taxon>
        <taxon>Medicago</taxon>
    </lineage>
</organism>
<reference evidence="3" key="3">
    <citation type="submission" date="2015-04" db="UniProtKB">
        <authorList>
            <consortium name="EnsemblPlants"/>
        </authorList>
    </citation>
    <scope>IDENTIFICATION</scope>
    <source>
        <strain evidence="3">cv. Jemalong A17</strain>
    </source>
</reference>
<dbReference type="Proteomes" id="UP000002051">
    <property type="component" value="Unassembled WGS sequence"/>
</dbReference>
<dbReference type="EnsemblPlants" id="KEH24096">
    <property type="protein sequence ID" value="KEH24096"/>
    <property type="gene ID" value="MTR_7g103370"/>
</dbReference>
<proteinExistence type="predicted"/>
<evidence type="ECO:0000313" key="5">
    <source>
        <dbReference type="Proteomes" id="UP000265566"/>
    </source>
</evidence>
<protein>
    <submittedName>
        <fullName evidence="1 3">Uncharacterized protein</fullName>
    </submittedName>
</protein>
<name>A0A072U3Z7_MEDTR</name>